<feature type="transmembrane region" description="Helical" evidence="7">
    <location>
        <begin position="88"/>
        <end position="110"/>
    </location>
</feature>
<dbReference type="OrthoDB" id="2962993at2759"/>
<dbReference type="PANTHER" id="PTHR43791:SF49">
    <property type="entry name" value="TRANSPORTER, PUTATIVE (AFU_ORTHOLOGUE AFUA_4G04250)-RELATED"/>
    <property type="match status" value="1"/>
</dbReference>
<feature type="transmembrane region" description="Helical" evidence="7">
    <location>
        <begin position="402"/>
        <end position="423"/>
    </location>
</feature>
<name>A0A316U3A7_9BASI</name>
<dbReference type="FunFam" id="1.20.1250.20:FF:000018">
    <property type="entry name" value="MFS transporter permease"/>
    <property type="match status" value="1"/>
</dbReference>
<feature type="compositionally biased region" description="Polar residues" evidence="6">
    <location>
        <begin position="13"/>
        <end position="22"/>
    </location>
</feature>
<keyword evidence="4 7" id="KW-1133">Transmembrane helix</keyword>
<dbReference type="PANTHER" id="PTHR43791">
    <property type="entry name" value="PERMEASE-RELATED"/>
    <property type="match status" value="1"/>
</dbReference>
<dbReference type="EMBL" id="KZ819334">
    <property type="protein sequence ID" value="PWN18843.1"/>
    <property type="molecule type" value="Genomic_DNA"/>
</dbReference>
<evidence type="ECO:0000256" key="7">
    <source>
        <dbReference type="SAM" id="Phobius"/>
    </source>
</evidence>
<gene>
    <name evidence="9" type="ORF">BCV69DRAFT_64351</name>
</gene>
<sequence length="501" mass="55293">MKSKSAEAALPQGDSTSVTSYPSQARSIDPAAEARLLRKLDWHLLPWICIAYLINYLDRSNLGNAKTLNSNVHGASLTSKVDLTGQRYSLVVAAFFVPYVLLEFPSNFFLKKYTPSRWIARIMLGWGIVTACQAAVTTYSGLIICRVFLGIAEAGFFPGCIYYLSFWYRPEERAQRMGIFTSFVAVSGAFSGLLATGISFLNGKGNLHGWQWLFILEAIPAVIMSVLIWFFMPDFPETAKFLTEEERTLLLSRMSEENPSAKDANVDWTALRKTVLSSQFWLFAIAYFCMTNSLNASGYFLPTLISDIGFSGWRGQAMTVPPNVFACIIIIGNSVWSDKRKERILHTLGGLVIIGLGYILLAATKTNAPRLVGCFLIVCTNAAVMPFLAFRMSTVSGHTATAIASGGTIAFANIGGITAPFLFADTSNYYRQGNYTVFAMQILAAFIVLYLWYRYGSSAVYASDLRSEDVESMPRLPQGAEFSEHQAAAGKEGEEDKRQGK</sequence>
<dbReference type="PROSITE" id="PS50850">
    <property type="entry name" value="MFS"/>
    <property type="match status" value="1"/>
</dbReference>
<dbReference type="GeneID" id="37017158"/>
<feature type="transmembrane region" description="Helical" evidence="7">
    <location>
        <begin position="212"/>
        <end position="232"/>
    </location>
</feature>
<evidence type="ECO:0000256" key="4">
    <source>
        <dbReference type="ARBA" id="ARBA00022989"/>
    </source>
</evidence>
<feature type="region of interest" description="Disordered" evidence="6">
    <location>
        <begin position="472"/>
        <end position="501"/>
    </location>
</feature>
<keyword evidence="10" id="KW-1185">Reference proteome</keyword>
<evidence type="ECO:0000256" key="2">
    <source>
        <dbReference type="ARBA" id="ARBA00022448"/>
    </source>
</evidence>
<feature type="transmembrane region" description="Helical" evidence="7">
    <location>
        <begin position="148"/>
        <end position="168"/>
    </location>
</feature>
<dbReference type="Pfam" id="PF07690">
    <property type="entry name" value="MFS_1"/>
    <property type="match status" value="1"/>
</dbReference>
<evidence type="ECO:0000256" key="5">
    <source>
        <dbReference type="ARBA" id="ARBA00023136"/>
    </source>
</evidence>
<protein>
    <submittedName>
        <fullName evidence="9">Major facilitator superfamily transporter</fullName>
    </submittedName>
</protein>
<feature type="region of interest" description="Disordered" evidence="6">
    <location>
        <begin position="1"/>
        <end position="22"/>
    </location>
</feature>
<evidence type="ECO:0000313" key="10">
    <source>
        <dbReference type="Proteomes" id="UP000245942"/>
    </source>
</evidence>
<dbReference type="Proteomes" id="UP000245942">
    <property type="component" value="Unassembled WGS sequence"/>
</dbReference>
<evidence type="ECO:0000259" key="8">
    <source>
        <dbReference type="PROSITE" id="PS50850"/>
    </source>
</evidence>
<dbReference type="Gene3D" id="1.20.1250.20">
    <property type="entry name" value="MFS general substrate transporter like domains"/>
    <property type="match status" value="2"/>
</dbReference>
<feature type="transmembrane region" description="Helical" evidence="7">
    <location>
        <begin position="370"/>
        <end position="390"/>
    </location>
</feature>
<feature type="transmembrane region" description="Helical" evidence="7">
    <location>
        <begin position="122"/>
        <end position="142"/>
    </location>
</feature>
<feature type="transmembrane region" description="Helical" evidence="7">
    <location>
        <begin position="280"/>
        <end position="301"/>
    </location>
</feature>
<keyword evidence="3 7" id="KW-0812">Transmembrane</keyword>
<keyword evidence="2" id="KW-0813">Transport</keyword>
<reference evidence="9 10" key="1">
    <citation type="journal article" date="2018" name="Mol. Biol. Evol.">
        <title>Broad Genomic Sampling Reveals a Smut Pathogenic Ancestry of the Fungal Clade Ustilaginomycotina.</title>
        <authorList>
            <person name="Kijpornyongpan T."/>
            <person name="Mondo S.J."/>
            <person name="Barry K."/>
            <person name="Sandor L."/>
            <person name="Lee J."/>
            <person name="Lipzen A."/>
            <person name="Pangilinan J."/>
            <person name="LaButti K."/>
            <person name="Hainaut M."/>
            <person name="Henrissat B."/>
            <person name="Grigoriev I.V."/>
            <person name="Spatafora J.W."/>
            <person name="Aime M.C."/>
        </authorList>
    </citation>
    <scope>NUCLEOTIDE SEQUENCE [LARGE SCALE GENOMIC DNA]</scope>
    <source>
        <strain evidence="9 10">MCA 4718</strain>
    </source>
</reference>
<accession>A0A316U3A7</accession>
<dbReference type="RefSeq" id="XP_025346003.1">
    <property type="nucleotide sequence ID" value="XM_025495424.1"/>
</dbReference>
<feature type="domain" description="Major facilitator superfamily (MFS) profile" evidence="8">
    <location>
        <begin position="44"/>
        <end position="457"/>
    </location>
</feature>
<dbReference type="GO" id="GO:0022857">
    <property type="term" value="F:transmembrane transporter activity"/>
    <property type="evidence" value="ECO:0007669"/>
    <property type="project" value="InterPro"/>
</dbReference>
<proteinExistence type="predicted"/>
<dbReference type="InterPro" id="IPR011701">
    <property type="entry name" value="MFS"/>
</dbReference>
<feature type="transmembrane region" description="Helical" evidence="7">
    <location>
        <begin position="344"/>
        <end position="364"/>
    </location>
</feature>
<feature type="transmembrane region" description="Helical" evidence="7">
    <location>
        <begin position="435"/>
        <end position="453"/>
    </location>
</feature>
<dbReference type="InterPro" id="IPR036259">
    <property type="entry name" value="MFS_trans_sf"/>
</dbReference>
<dbReference type="STRING" id="1684307.A0A316U3A7"/>
<evidence type="ECO:0000313" key="9">
    <source>
        <dbReference type="EMBL" id="PWN18843.1"/>
    </source>
</evidence>
<keyword evidence="5 7" id="KW-0472">Membrane</keyword>
<dbReference type="InterPro" id="IPR020846">
    <property type="entry name" value="MFS_dom"/>
</dbReference>
<comment type="subcellular location">
    <subcellularLocation>
        <location evidence="1">Membrane</location>
        <topology evidence="1">Multi-pass membrane protein</topology>
    </subcellularLocation>
</comment>
<evidence type="ECO:0000256" key="3">
    <source>
        <dbReference type="ARBA" id="ARBA00022692"/>
    </source>
</evidence>
<feature type="transmembrane region" description="Helical" evidence="7">
    <location>
        <begin position="313"/>
        <end position="332"/>
    </location>
</feature>
<dbReference type="SUPFAM" id="SSF103473">
    <property type="entry name" value="MFS general substrate transporter"/>
    <property type="match status" value="1"/>
</dbReference>
<evidence type="ECO:0000256" key="1">
    <source>
        <dbReference type="ARBA" id="ARBA00004141"/>
    </source>
</evidence>
<evidence type="ECO:0000256" key="6">
    <source>
        <dbReference type="SAM" id="MobiDB-lite"/>
    </source>
</evidence>
<dbReference type="AlphaFoldDB" id="A0A316U3A7"/>
<organism evidence="9 10">
    <name type="scientific">Pseudomicrostroma glucosiphilum</name>
    <dbReference type="NCBI Taxonomy" id="1684307"/>
    <lineage>
        <taxon>Eukaryota</taxon>
        <taxon>Fungi</taxon>
        <taxon>Dikarya</taxon>
        <taxon>Basidiomycota</taxon>
        <taxon>Ustilaginomycotina</taxon>
        <taxon>Exobasidiomycetes</taxon>
        <taxon>Microstromatales</taxon>
        <taxon>Microstromatales incertae sedis</taxon>
        <taxon>Pseudomicrostroma</taxon>
    </lineage>
</organism>
<dbReference type="GO" id="GO:0016020">
    <property type="term" value="C:membrane"/>
    <property type="evidence" value="ECO:0007669"/>
    <property type="project" value="UniProtKB-SubCell"/>
</dbReference>
<feature type="transmembrane region" description="Helical" evidence="7">
    <location>
        <begin position="180"/>
        <end position="200"/>
    </location>
</feature>
<feature type="compositionally biased region" description="Basic and acidic residues" evidence="6">
    <location>
        <begin position="491"/>
        <end position="501"/>
    </location>
</feature>